<sequence>MGYLKALKVFDVPKSTLEDYVKQFDKTPEQLVAAPIRRRSTLSLEMEEGFMDWALPILKDLPMKWHLGMV</sequence>
<keyword evidence="2" id="KW-1185">Reference proteome</keyword>
<gene>
    <name evidence="1" type="ORF">MML48_6g00000463</name>
</gene>
<protein>
    <submittedName>
        <fullName evidence="1">Malate and lactate dehydrogenase</fullName>
    </submittedName>
</protein>
<accession>A0ACB9SWW6</accession>
<evidence type="ECO:0000313" key="2">
    <source>
        <dbReference type="Proteomes" id="UP001056778"/>
    </source>
</evidence>
<comment type="caution">
    <text evidence="1">The sequence shown here is derived from an EMBL/GenBank/DDBJ whole genome shotgun (WGS) entry which is preliminary data.</text>
</comment>
<organism evidence="1 2">
    <name type="scientific">Holotrichia oblita</name>
    <name type="common">Chafer beetle</name>
    <dbReference type="NCBI Taxonomy" id="644536"/>
    <lineage>
        <taxon>Eukaryota</taxon>
        <taxon>Metazoa</taxon>
        <taxon>Ecdysozoa</taxon>
        <taxon>Arthropoda</taxon>
        <taxon>Hexapoda</taxon>
        <taxon>Insecta</taxon>
        <taxon>Pterygota</taxon>
        <taxon>Neoptera</taxon>
        <taxon>Endopterygota</taxon>
        <taxon>Coleoptera</taxon>
        <taxon>Polyphaga</taxon>
        <taxon>Scarabaeiformia</taxon>
        <taxon>Scarabaeidae</taxon>
        <taxon>Melolonthinae</taxon>
        <taxon>Holotrichia</taxon>
    </lineage>
</organism>
<reference evidence="1" key="1">
    <citation type="submission" date="2022-04" db="EMBL/GenBank/DDBJ databases">
        <title>Chromosome-scale genome assembly of Holotrichia oblita Faldermann.</title>
        <authorList>
            <person name="Rongchong L."/>
        </authorList>
    </citation>
    <scope>NUCLEOTIDE SEQUENCE</scope>
    <source>
        <strain evidence="1">81SQS9</strain>
    </source>
</reference>
<evidence type="ECO:0000313" key="1">
    <source>
        <dbReference type="EMBL" id="KAI4459035.1"/>
    </source>
</evidence>
<name>A0ACB9SWW6_HOLOL</name>
<dbReference type="Proteomes" id="UP001056778">
    <property type="component" value="Chromosome 6"/>
</dbReference>
<proteinExistence type="predicted"/>
<dbReference type="EMBL" id="CM043020">
    <property type="protein sequence ID" value="KAI4459035.1"/>
    <property type="molecule type" value="Genomic_DNA"/>
</dbReference>